<comment type="similarity">
    <text evidence="5">Belongs to the bacterial ribosomal protein bL25 family. CTC subfamily.</text>
</comment>
<evidence type="ECO:0000256" key="5">
    <source>
        <dbReference type="HAMAP-Rule" id="MF_01334"/>
    </source>
</evidence>
<evidence type="ECO:0000313" key="10">
    <source>
        <dbReference type="Proteomes" id="UP000245202"/>
    </source>
</evidence>
<dbReference type="Pfam" id="PF14693">
    <property type="entry name" value="Ribosomal_TL5_C"/>
    <property type="match status" value="1"/>
</dbReference>
<dbReference type="EMBL" id="BDQX01000310">
    <property type="protein sequence ID" value="GBG10304.1"/>
    <property type="molecule type" value="Genomic_DNA"/>
</dbReference>
<dbReference type="Gene3D" id="2.40.240.10">
    <property type="entry name" value="Ribosomal Protein L25, Chain P"/>
    <property type="match status" value="1"/>
</dbReference>
<protein>
    <recommendedName>
        <fullName evidence="5">Large ribosomal subunit protein bL25</fullName>
    </recommendedName>
    <alternativeName>
        <fullName evidence="5">General stress protein CTC</fullName>
    </alternativeName>
</protein>
<dbReference type="InterPro" id="IPR020056">
    <property type="entry name" value="Rbsml_bL25/Gln-tRNA_synth_N"/>
</dbReference>
<dbReference type="InterPro" id="IPR029751">
    <property type="entry name" value="Ribosomal_L25_dom"/>
</dbReference>
<organism evidence="9 10">
    <name type="scientific">Paenibacillus agaridevorans</name>
    <dbReference type="NCBI Taxonomy" id="171404"/>
    <lineage>
        <taxon>Bacteria</taxon>
        <taxon>Bacillati</taxon>
        <taxon>Bacillota</taxon>
        <taxon>Bacilli</taxon>
        <taxon>Bacillales</taxon>
        <taxon>Paenibacillaceae</taxon>
        <taxon>Paenibacillus</taxon>
    </lineage>
</organism>
<sequence length="217" mass="23413">MAIAMQADARSVKTKGDLRKLRLGGMVPGVVYGKQLSESATVSIREKELKALLRSQPNAVLEMEVPGQGKHSVMVADVQRDSLNGVITHVDFHQINMNEEVRANVRIEATGDSTGVREGGILSIVLHELEVQCLPGAIPEHIPVDISSLGIGESLQVKDLMLPQGVEVSSDPEVVVLTVLAPQKELDETEAEAQDVEAKEAESRSDHAQHEEISTST</sequence>
<evidence type="ECO:0000256" key="3">
    <source>
        <dbReference type="ARBA" id="ARBA00022980"/>
    </source>
</evidence>
<evidence type="ECO:0000256" key="1">
    <source>
        <dbReference type="ARBA" id="ARBA00022730"/>
    </source>
</evidence>
<dbReference type="Gene3D" id="2.170.120.20">
    <property type="entry name" value="Ribosomal protein L25, beta domain"/>
    <property type="match status" value="1"/>
</dbReference>
<evidence type="ECO:0000259" key="8">
    <source>
        <dbReference type="Pfam" id="PF14693"/>
    </source>
</evidence>
<dbReference type="NCBIfam" id="TIGR00731">
    <property type="entry name" value="bL25_bact_ctc"/>
    <property type="match status" value="1"/>
</dbReference>
<dbReference type="SUPFAM" id="SSF50715">
    <property type="entry name" value="Ribosomal protein L25-like"/>
    <property type="match status" value="1"/>
</dbReference>
<feature type="domain" description="Large ribosomal subunit protein bL25 L25" evidence="7">
    <location>
        <begin position="6"/>
        <end position="92"/>
    </location>
</feature>
<keyword evidence="2 5" id="KW-0694">RNA-binding</keyword>
<comment type="subunit">
    <text evidence="5">Part of the 50S ribosomal subunit; part of the 5S rRNA/L5/L18/L25 subcomplex. Contacts the 5S rRNA. Binds to the 5S rRNA independently of L5 and L18.</text>
</comment>
<evidence type="ECO:0000256" key="4">
    <source>
        <dbReference type="ARBA" id="ARBA00023274"/>
    </source>
</evidence>
<dbReference type="InterPro" id="IPR020057">
    <property type="entry name" value="Ribosomal_bL25_b-dom"/>
</dbReference>
<gene>
    <name evidence="5" type="primary">rplY</name>
    <name evidence="5" type="synonym">ctc</name>
    <name evidence="9" type="ORF">PAT3040_05028</name>
</gene>
<feature type="domain" description="Large ribosomal subunit protein bL25 beta" evidence="8">
    <location>
        <begin position="100"/>
        <end position="183"/>
    </location>
</feature>
<evidence type="ECO:0000313" key="9">
    <source>
        <dbReference type="EMBL" id="GBG10304.1"/>
    </source>
</evidence>
<evidence type="ECO:0000256" key="2">
    <source>
        <dbReference type="ARBA" id="ARBA00022884"/>
    </source>
</evidence>
<dbReference type="RefSeq" id="WP_108994826.1">
    <property type="nucleotide sequence ID" value="NZ_BDQX01000310.1"/>
</dbReference>
<dbReference type="GO" id="GO:0006412">
    <property type="term" value="P:translation"/>
    <property type="evidence" value="ECO:0007669"/>
    <property type="project" value="UniProtKB-UniRule"/>
</dbReference>
<keyword evidence="3 5" id="KW-0689">Ribosomal protein</keyword>
<feature type="compositionally biased region" description="Basic and acidic residues" evidence="6">
    <location>
        <begin position="196"/>
        <end position="217"/>
    </location>
</feature>
<dbReference type="InterPro" id="IPR037121">
    <property type="entry name" value="Ribosomal_bL25_C"/>
</dbReference>
<dbReference type="CDD" id="cd00495">
    <property type="entry name" value="Ribosomal_L25_TL5_CTC"/>
    <property type="match status" value="1"/>
</dbReference>
<dbReference type="PANTHER" id="PTHR33284">
    <property type="entry name" value="RIBOSOMAL PROTEIN L25/GLN-TRNA SYNTHETASE, ANTI-CODON-BINDING DOMAIN-CONTAINING PROTEIN"/>
    <property type="match status" value="1"/>
</dbReference>
<dbReference type="InterPro" id="IPR020930">
    <property type="entry name" value="Ribosomal_uL5_bac-type"/>
</dbReference>
<evidence type="ECO:0000256" key="6">
    <source>
        <dbReference type="SAM" id="MobiDB-lite"/>
    </source>
</evidence>
<dbReference type="PANTHER" id="PTHR33284:SF1">
    <property type="entry name" value="RIBOSOMAL PROTEIN L25_GLN-TRNA SYNTHETASE, ANTI-CODON-BINDING DOMAIN-CONTAINING PROTEIN"/>
    <property type="match status" value="1"/>
</dbReference>
<keyword evidence="4 5" id="KW-0687">Ribonucleoprotein</keyword>
<dbReference type="GO" id="GO:0003735">
    <property type="term" value="F:structural constituent of ribosome"/>
    <property type="evidence" value="ECO:0007669"/>
    <property type="project" value="InterPro"/>
</dbReference>
<name>A0A2R5F349_9BACL</name>
<proteinExistence type="inferred from homology"/>
<comment type="caution">
    <text evidence="9">The sequence shown here is derived from an EMBL/GenBank/DDBJ whole genome shotgun (WGS) entry which is preliminary data.</text>
</comment>
<evidence type="ECO:0000259" key="7">
    <source>
        <dbReference type="Pfam" id="PF01386"/>
    </source>
</evidence>
<dbReference type="InterPro" id="IPR001021">
    <property type="entry name" value="Ribosomal_bL25_long"/>
</dbReference>
<dbReference type="NCBIfam" id="NF004133">
    <property type="entry name" value="PRK05618.2-4"/>
    <property type="match status" value="1"/>
</dbReference>
<feature type="region of interest" description="Disordered" evidence="6">
    <location>
        <begin position="186"/>
        <end position="217"/>
    </location>
</feature>
<dbReference type="GO" id="GO:0022625">
    <property type="term" value="C:cytosolic large ribosomal subunit"/>
    <property type="evidence" value="ECO:0007669"/>
    <property type="project" value="TreeGrafter"/>
</dbReference>
<reference evidence="9 10" key="1">
    <citation type="submission" date="2017-08" db="EMBL/GenBank/DDBJ databases">
        <title>Substantial Increase in Enzyme Production by Combined Drug-Resistance Mutations in Paenibacillus agaridevorans.</title>
        <authorList>
            <person name="Tanaka Y."/>
            <person name="Funane K."/>
            <person name="Hosaka T."/>
            <person name="Shiwa Y."/>
            <person name="Fujita N."/>
            <person name="Miyazaki T."/>
            <person name="Yoshikawa H."/>
            <person name="Murakami K."/>
            <person name="Kasahara K."/>
            <person name="Inaoka T."/>
            <person name="Hiraga Y."/>
            <person name="Ochi K."/>
        </authorList>
    </citation>
    <scope>NUCLEOTIDE SEQUENCE [LARGE SCALE GENOMIC DNA]</scope>
    <source>
        <strain evidence="9 10">T-3040</strain>
    </source>
</reference>
<dbReference type="GO" id="GO:0008097">
    <property type="term" value="F:5S rRNA binding"/>
    <property type="evidence" value="ECO:0007669"/>
    <property type="project" value="InterPro"/>
</dbReference>
<accession>A0A2R5F349</accession>
<comment type="function">
    <text evidence="5">This is one of the proteins that binds to the 5S RNA in the ribosome where it forms part of the central protuberance.</text>
</comment>
<dbReference type="Proteomes" id="UP000245202">
    <property type="component" value="Unassembled WGS sequence"/>
</dbReference>
<keyword evidence="10" id="KW-1185">Reference proteome</keyword>
<dbReference type="InterPro" id="IPR011035">
    <property type="entry name" value="Ribosomal_bL25/Gln-tRNA_synth"/>
</dbReference>
<keyword evidence="1 5" id="KW-0699">rRNA-binding</keyword>
<dbReference type="Pfam" id="PF01386">
    <property type="entry name" value="Ribosomal_L25p"/>
    <property type="match status" value="1"/>
</dbReference>
<dbReference type="HAMAP" id="MF_01334">
    <property type="entry name" value="Ribosomal_bL25_CTC"/>
    <property type="match status" value="1"/>
</dbReference>
<dbReference type="AlphaFoldDB" id="A0A2R5F349"/>